<dbReference type="InterPro" id="IPR017441">
    <property type="entry name" value="Protein_kinase_ATP_BS"/>
</dbReference>
<dbReference type="InterPro" id="IPR004041">
    <property type="entry name" value="NAF_dom"/>
</dbReference>
<dbReference type="InterPro" id="IPR018451">
    <property type="entry name" value="NAF/FISL_domain"/>
</dbReference>
<evidence type="ECO:0000256" key="3">
    <source>
        <dbReference type="ARBA" id="ARBA00012513"/>
    </source>
</evidence>
<dbReference type="FunFam" id="3.30.200.20:FF:000042">
    <property type="entry name" value="Aurora kinase A"/>
    <property type="match status" value="1"/>
</dbReference>
<dbReference type="InterPro" id="IPR000719">
    <property type="entry name" value="Prot_kinase_dom"/>
</dbReference>
<dbReference type="PROSITE" id="PS00107">
    <property type="entry name" value="PROTEIN_KINASE_ATP"/>
    <property type="match status" value="1"/>
</dbReference>
<dbReference type="PROSITE" id="PS50011">
    <property type="entry name" value="PROTEIN_KINASE_DOM"/>
    <property type="match status" value="1"/>
</dbReference>
<evidence type="ECO:0000256" key="8">
    <source>
        <dbReference type="ARBA" id="ARBA00022840"/>
    </source>
</evidence>
<keyword evidence="4 13" id="KW-0723">Serine/threonine-protein kinase</keyword>
<keyword evidence="8 12" id="KW-0067">ATP-binding</keyword>
<evidence type="ECO:0000256" key="7">
    <source>
        <dbReference type="ARBA" id="ARBA00022777"/>
    </source>
</evidence>
<comment type="catalytic activity">
    <reaction evidence="10">
        <text>L-seryl-[protein] + ATP = O-phospho-L-seryl-[protein] + ADP + H(+)</text>
        <dbReference type="Rhea" id="RHEA:17989"/>
        <dbReference type="Rhea" id="RHEA-COMP:9863"/>
        <dbReference type="Rhea" id="RHEA-COMP:11604"/>
        <dbReference type="ChEBI" id="CHEBI:15378"/>
        <dbReference type="ChEBI" id="CHEBI:29999"/>
        <dbReference type="ChEBI" id="CHEBI:30616"/>
        <dbReference type="ChEBI" id="CHEBI:83421"/>
        <dbReference type="ChEBI" id="CHEBI:456216"/>
        <dbReference type="EC" id="2.7.11.1"/>
    </reaction>
</comment>
<dbReference type="EMBL" id="NQVE01000206">
    <property type="protein sequence ID" value="RAL38795.1"/>
    <property type="molecule type" value="Genomic_DNA"/>
</dbReference>
<dbReference type="GO" id="GO:0007165">
    <property type="term" value="P:signal transduction"/>
    <property type="evidence" value="ECO:0007669"/>
    <property type="project" value="InterPro"/>
</dbReference>
<evidence type="ECO:0000256" key="6">
    <source>
        <dbReference type="ARBA" id="ARBA00022741"/>
    </source>
</evidence>
<organism evidence="16 17">
    <name type="scientific">Cuscuta australis</name>
    <dbReference type="NCBI Taxonomy" id="267555"/>
    <lineage>
        <taxon>Eukaryota</taxon>
        <taxon>Viridiplantae</taxon>
        <taxon>Streptophyta</taxon>
        <taxon>Embryophyta</taxon>
        <taxon>Tracheophyta</taxon>
        <taxon>Spermatophyta</taxon>
        <taxon>Magnoliopsida</taxon>
        <taxon>eudicotyledons</taxon>
        <taxon>Gunneridae</taxon>
        <taxon>Pentapetalae</taxon>
        <taxon>asterids</taxon>
        <taxon>lamiids</taxon>
        <taxon>Solanales</taxon>
        <taxon>Convolvulaceae</taxon>
        <taxon>Cuscuteae</taxon>
        <taxon>Cuscuta</taxon>
        <taxon>Cuscuta subgen. Grammica</taxon>
        <taxon>Cuscuta sect. Cleistogrammica</taxon>
    </lineage>
</organism>
<dbReference type="Pfam" id="PF03822">
    <property type="entry name" value="NAF"/>
    <property type="match status" value="1"/>
</dbReference>
<name>A0A328CZA7_9ASTE</name>
<evidence type="ECO:0000256" key="5">
    <source>
        <dbReference type="ARBA" id="ARBA00022679"/>
    </source>
</evidence>
<evidence type="ECO:0000256" key="9">
    <source>
        <dbReference type="ARBA" id="ARBA00047899"/>
    </source>
</evidence>
<evidence type="ECO:0000313" key="17">
    <source>
        <dbReference type="Proteomes" id="UP000249390"/>
    </source>
</evidence>
<comment type="cofactor">
    <cofactor evidence="1">
        <name>Mn(2+)</name>
        <dbReference type="ChEBI" id="CHEBI:29035"/>
    </cofactor>
</comment>
<dbReference type="PROSITE" id="PS00108">
    <property type="entry name" value="PROTEIN_KINASE_ST"/>
    <property type="match status" value="1"/>
</dbReference>
<protein>
    <recommendedName>
        <fullName evidence="3">non-specific serine/threonine protein kinase</fullName>
        <ecNumber evidence="3">2.7.11.1</ecNumber>
    </recommendedName>
</protein>
<keyword evidence="6 12" id="KW-0547">Nucleotide-binding</keyword>
<proteinExistence type="inferred from homology"/>
<feature type="domain" description="NAF" evidence="15">
    <location>
        <begin position="314"/>
        <end position="338"/>
    </location>
</feature>
<gene>
    <name evidence="16" type="ORF">DM860_013476</name>
</gene>
<accession>A0A328CZA7</accession>
<feature type="binding site" evidence="12">
    <location>
        <position position="63"/>
    </location>
    <ligand>
        <name>ATP</name>
        <dbReference type="ChEBI" id="CHEBI:30616"/>
    </ligand>
</feature>
<dbReference type="Pfam" id="PF00069">
    <property type="entry name" value="Pkinase"/>
    <property type="match status" value="1"/>
</dbReference>
<evidence type="ECO:0000256" key="12">
    <source>
        <dbReference type="PROSITE-ProRule" id="PRU10141"/>
    </source>
</evidence>
<dbReference type="AlphaFoldDB" id="A0A328CZA7"/>
<keyword evidence="7" id="KW-0418">Kinase</keyword>
<dbReference type="InterPro" id="IPR008271">
    <property type="entry name" value="Ser/Thr_kinase_AS"/>
</dbReference>
<feature type="domain" description="Protein kinase" evidence="14">
    <location>
        <begin position="34"/>
        <end position="289"/>
    </location>
</feature>
<keyword evidence="17" id="KW-1185">Reference proteome</keyword>
<dbReference type="SUPFAM" id="SSF56112">
    <property type="entry name" value="Protein kinase-like (PK-like)"/>
    <property type="match status" value="1"/>
</dbReference>
<dbReference type="SMART" id="SM00220">
    <property type="entry name" value="S_TKc"/>
    <property type="match status" value="1"/>
</dbReference>
<evidence type="ECO:0000256" key="1">
    <source>
        <dbReference type="ARBA" id="ARBA00001936"/>
    </source>
</evidence>
<evidence type="ECO:0000256" key="2">
    <source>
        <dbReference type="ARBA" id="ARBA00006234"/>
    </source>
</evidence>
<evidence type="ECO:0000256" key="13">
    <source>
        <dbReference type="RuleBase" id="RU000304"/>
    </source>
</evidence>
<dbReference type="CDD" id="cd12195">
    <property type="entry name" value="CIPK_C"/>
    <property type="match status" value="1"/>
</dbReference>
<dbReference type="PANTHER" id="PTHR43895">
    <property type="entry name" value="CALCIUM/CALMODULIN-DEPENDENT PROTEIN KINASE KINASE-RELATED"/>
    <property type="match status" value="1"/>
</dbReference>
<evidence type="ECO:0000259" key="15">
    <source>
        <dbReference type="PROSITE" id="PS50816"/>
    </source>
</evidence>
<comment type="function">
    <text evidence="11">CIPK serine-threonine protein kinases interact with CBL proteins. Binding of a CBL protein to the regulatory NAF domain of CIPK protein lead to the activation of the kinase in a calcium-dependent manner.</text>
</comment>
<comment type="caution">
    <text evidence="16">The sequence shown here is derived from an EMBL/GenBank/DDBJ whole genome shotgun (WGS) entry which is preliminary data.</text>
</comment>
<comment type="similarity">
    <text evidence="2">Belongs to the protein kinase superfamily. CAMK Ser/Thr protein kinase family. SNF1 subfamily.</text>
</comment>
<dbReference type="Gene3D" id="3.30.310.80">
    <property type="entry name" value="Kinase associated domain 1, KA1"/>
    <property type="match status" value="1"/>
</dbReference>
<evidence type="ECO:0000256" key="11">
    <source>
        <dbReference type="ARBA" id="ARBA00058225"/>
    </source>
</evidence>
<dbReference type="GO" id="GO:0005524">
    <property type="term" value="F:ATP binding"/>
    <property type="evidence" value="ECO:0007669"/>
    <property type="project" value="UniProtKB-UniRule"/>
</dbReference>
<evidence type="ECO:0000256" key="4">
    <source>
        <dbReference type="ARBA" id="ARBA00022527"/>
    </source>
</evidence>
<evidence type="ECO:0000256" key="10">
    <source>
        <dbReference type="ARBA" id="ARBA00048679"/>
    </source>
</evidence>
<reference evidence="16 17" key="1">
    <citation type="submission" date="2018-06" db="EMBL/GenBank/DDBJ databases">
        <title>The Genome of Cuscuta australis (Dodder) Provides Insight into the Evolution of Plant Parasitism.</title>
        <authorList>
            <person name="Liu H."/>
        </authorList>
    </citation>
    <scope>NUCLEOTIDE SEQUENCE [LARGE SCALE GENOMIC DNA]</scope>
    <source>
        <strain evidence="17">cv. Yunnan</strain>
        <tissue evidence="16">Vines</tissue>
    </source>
</reference>
<dbReference type="GO" id="GO:0004674">
    <property type="term" value="F:protein serine/threonine kinase activity"/>
    <property type="evidence" value="ECO:0007669"/>
    <property type="project" value="UniProtKB-KW"/>
</dbReference>
<dbReference type="Proteomes" id="UP000249390">
    <property type="component" value="Unassembled WGS sequence"/>
</dbReference>
<sequence>MPGKFLQPPWGNVRTGRTSSNDCAGNGNVILNKYQLGRLLGRGSFAKVYHARCLDDGTDVAVKVIDKNTTVDASMEPLIIREISAMRRLNDHHNILKLHEVMATRTKIYLVVELAHGGELFSKLTRSGRFSLSTARYYFHQLVFALHFCHQQGVAHRDIKPQNLLLDRDDKLKISDFGLSALPEQIQDGLLHTMCGTPAYTAPEVMVRKGYDGAKADAWSCGVILFAFLAGRLPFDDGNVSNMYGAMRARAFQFPDSISKSSRHIIKRLLDPNPLTRLGLEELMKLPWFKKSSSQPDLTGGQQVLEDDFDTDCKGLSKMNAFDIISMSPGLDLSGLFGAGSDKKVMRFTTNAGAGEVEEKVKEIGCAEGYRVERRGRGGVIRLVKERVTLVVEIQEMAAELWLVEMKVVNGETAFDEKQWEEFRIGLRDVCCLFMVGGMNELN</sequence>
<comment type="catalytic activity">
    <reaction evidence="9">
        <text>L-threonyl-[protein] + ATP = O-phospho-L-threonyl-[protein] + ADP + H(+)</text>
        <dbReference type="Rhea" id="RHEA:46608"/>
        <dbReference type="Rhea" id="RHEA-COMP:11060"/>
        <dbReference type="Rhea" id="RHEA-COMP:11605"/>
        <dbReference type="ChEBI" id="CHEBI:15378"/>
        <dbReference type="ChEBI" id="CHEBI:30013"/>
        <dbReference type="ChEBI" id="CHEBI:30616"/>
        <dbReference type="ChEBI" id="CHEBI:61977"/>
        <dbReference type="ChEBI" id="CHEBI:456216"/>
        <dbReference type="EC" id="2.7.11.1"/>
    </reaction>
</comment>
<evidence type="ECO:0000313" key="16">
    <source>
        <dbReference type="EMBL" id="RAL38795.1"/>
    </source>
</evidence>
<dbReference type="EC" id="2.7.11.1" evidence="3"/>
<dbReference type="InterPro" id="IPR011009">
    <property type="entry name" value="Kinase-like_dom_sf"/>
</dbReference>
<dbReference type="GO" id="GO:0106310">
    <property type="term" value="F:protein serine kinase activity"/>
    <property type="evidence" value="ECO:0007669"/>
    <property type="project" value="RHEA"/>
</dbReference>
<dbReference type="Gene3D" id="1.10.510.10">
    <property type="entry name" value="Transferase(Phosphotransferase) domain 1"/>
    <property type="match status" value="1"/>
</dbReference>
<dbReference type="PANTHER" id="PTHR43895:SF33">
    <property type="entry name" value="PROTEIN KINASE DOMAIN-CONTAINING PROTEIN"/>
    <property type="match status" value="1"/>
</dbReference>
<keyword evidence="5" id="KW-0808">Transferase</keyword>
<evidence type="ECO:0000259" key="14">
    <source>
        <dbReference type="PROSITE" id="PS50011"/>
    </source>
</evidence>
<dbReference type="FunFam" id="1.10.510.10:FF:000571">
    <property type="entry name" value="Maternal embryonic leucine zipper kinase"/>
    <property type="match status" value="1"/>
</dbReference>
<dbReference type="Gene3D" id="3.30.200.20">
    <property type="entry name" value="Phosphorylase Kinase, domain 1"/>
    <property type="match status" value="1"/>
</dbReference>
<dbReference type="PROSITE" id="PS50816">
    <property type="entry name" value="NAF"/>
    <property type="match status" value="1"/>
</dbReference>